<reference evidence="2" key="1">
    <citation type="journal article" date="2023" name="Mol. Phylogenet. Evol.">
        <title>Genome-scale phylogeny and comparative genomics of the fungal order Sordariales.</title>
        <authorList>
            <person name="Hensen N."/>
            <person name="Bonometti L."/>
            <person name="Westerberg I."/>
            <person name="Brannstrom I.O."/>
            <person name="Guillou S."/>
            <person name="Cros-Aarteil S."/>
            <person name="Calhoun S."/>
            <person name="Haridas S."/>
            <person name="Kuo A."/>
            <person name="Mondo S."/>
            <person name="Pangilinan J."/>
            <person name="Riley R."/>
            <person name="LaButti K."/>
            <person name="Andreopoulos B."/>
            <person name="Lipzen A."/>
            <person name="Chen C."/>
            <person name="Yan M."/>
            <person name="Daum C."/>
            <person name="Ng V."/>
            <person name="Clum A."/>
            <person name="Steindorff A."/>
            <person name="Ohm R.A."/>
            <person name="Martin F."/>
            <person name="Silar P."/>
            <person name="Natvig D.O."/>
            <person name="Lalanne C."/>
            <person name="Gautier V."/>
            <person name="Ament-Velasquez S.L."/>
            <person name="Kruys A."/>
            <person name="Hutchinson M.I."/>
            <person name="Powell A.J."/>
            <person name="Barry K."/>
            <person name="Miller A.N."/>
            <person name="Grigoriev I.V."/>
            <person name="Debuchy R."/>
            <person name="Gladieux P."/>
            <person name="Hiltunen Thoren M."/>
            <person name="Johannesson H."/>
        </authorList>
    </citation>
    <scope>NUCLEOTIDE SEQUENCE</scope>
    <source>
        <strain evidence="2">CBS 731.68</strain>
    </source>
</reference>
<name>A0AAN6Z324_9PEZI</name>
<accession>A0AAN6Z324</accession>
<reference evidence="2" key="2">
    <citation type="submission" date="2023-05" db="EMBL/GenBank/DDBJ databases">
        <authorList>
            <consortium name="Lawrence Berkeley National Laboratory"/>
            <person name="Steindorff A."/>
            <person name="Hensen N."/>
            <person name="Bonometti L."/>
            <person name="Westerberg I."/>
            <person name="Brannstrom I.O."/>
            <person name="Guillou S."/>
            <person name="Cros-Aarteil S."/>
            <person name="Calhoun S."/>
            <person name="Haridas S."/>
            <person name="Kuo A."/>
            <person name="Mondo S."/>
            <person name="Pangilinan J."/>
            <person name="Riley R."/>
            <person name="Labutti K."/>
            <person name="Andreopoulos B."/>
            <person name="Lipzen A."/>
            <person name="Chen C."/>
            <person name="Yanf M."/>
            <person name="Daum C."/>
            <person name="Ng V."/>
            <person name="Clum A."/>
            <person name="Ohm R."/>
            <person name="Martin F."/>
            <person name="Silar P."/>
            <person name="Natvig D."/>
            <person name="Lalanne C."/>
            <person name="Gautier V."/>
            <person name="Ament-Velasquez S.L."/>
            <person name="Kruys A."/>
            <person name="Hutchinson M.I."/>
            <person name="Powell A.J."/>
            <person name="Barry K."/>
            <person name="Miller A.N."/>
            <person name="Grigoriev I.V."/>
            <person name="Debuchy R."/>
            <person name="Gladieux P."/>
            <person name="Thoren M.H."/>
            <person name="Johannesson H."/>
        </authorList>
    </citation>
    <scope>NUCLEOTIDE SEQUENCE</scope>
    <source>
        <strain evidence="2">CBS 731.68</strain>
    </source>
</reference>
<organism evidence="2 3">
    <name type="scientific">Parathielavia appendiculata</name>
    <dbReference type="NCBI Taxonomy" id="2587402"/>
    <lineage>
        <taxon>Eukaryota</taxon>
        <taxon>Fungi</taxon>
        <taxon>Dikarya</taxon>
        <taxon>Ascomycota</taxon>
        <taxon>Pezizomycotina</taxon>
        <taxon>Sordariomycetes</taxon>
        <taxon>Sordariomycetidae</taxon>
        <taxon>Sordariales</taxon>
        <taxon>Chaetomiaceae</taxon>
        <taxon>Parathielavia</taxon>
    </lineage>
</organism>
<gene>
    <name evidence="2" type="ORF">N657DRAFT_428990</name>
</gene>
<dbReference type="EMBL" id="MU853228">
    <property type="protein sequence ID" value="KAK4123815.1"/>
    <property type="molecule type" value="Genomic_DNA"/>
</dbReference>
<feature type="region of interest" description="Disordered" evidence="1">
    <location>
        <begin position="194"/>
        <end position="216"/>
    </location>
</feature>
<proteinExistence type="predicted"/>
<protein>
    <submittedName>
        <fullName evidence="2">Uncharacterized protein</fullName>
    </submittedName>
</protein>
<keyword evidence="3" id="KW-1185">Reference proteome</keyword>
<sequence length="216" mass="23464">MLAACNRKLSFPIGCFVHATKVVQHSKLAQQTGKVVVMCGVLRFHFWAESCVAQQRDQGVLEGRLFLFTHLSQSRKPVTIALHPEKPEGLLKHYKLNSAIGAALVDPHLTFLLCTIIGCPDRAAARLWSAFTAIAIPLIPHSFSNATSLDPVCDHQGCFATAQPARCFGCCSDLNHFYPATLCGCSSGSQQSRQEIEATTKPTKDTPSTSRTKGPL</sequence>
<feature type="compositionally biased region" description="Basic and acidic residues" evidence="1">
    <location>
        <begin position="194"/>
        <end position="204"/>
    </location>
</feature>
<dbReference type="GeneID" id="87824099"/>
<dbReference type="Proteomes" id="UP001302602">
    <property type="component" value="Unassembled WGS sequence"/>
</dbReference>
<dbReference type="AlphaFoldDB" id="A0AAN6Z324"/>
<comment type="caution">
    <text evidence="2">The sequence shown here is derived from an EMBL/GenBank/DDBJ whole genome shotgun (WGS) entry which is preliminary data.</text>
</comment>
<evidence type="ECO:0000313" key="3">
    <source>
        <dbReference type="Proteomes" id="UP001302602"/>
    </source>
</evidence>
<evidence type="ECO:0000256" key="1">
    <source>
        <dbReference type="SAM" id="MobiDB-lite"/>
    </source>
</evidence>
<dbReference type="RefSeq" id="XP_062647586.1">
    <property type="nucleotide sequence ID" value="XM_062787329.1"/>
</dbReference>
<evidence type="ECO:0000313" key="2">
    <source>
        <dbReference type="EMBL" id="KAK4123815.1"/>
    </source>
</evidence>
<feature type="compositionally biased region" description="Low complexity" evidence="1">
    <location>
        <begin position="205"/>
        <end position="216"/>
    </location>
</feature>